<accession>A0A1F6PD61</accession>
<dbReference type="AlphaFoldDB" id="A0A1F6PD61"/>
<dbReference type="InterPro" id="IPR001240">
    <property type="entry name" value="PRAI_dom"/>
</dbReference>
<dbReference type="GO" id="GO:0004640">
    <property type="term" value="F:phosphoribosylanthranilate isomerase activity"/>
    <property type="evidence" value="ECO:0007669"/>
    <property type="project" value="UniProtKB-UniRule"/>
</dbReference>
<dbReference type="STRING" id="1798709.A2538_02030"/>
<keyword evidence="5 9" id="KW-0028">Amino-acid biosynthesis</keyword>
<dbReference type="GO" id="GO:0000162">
    <property type="term" value="P:L-tryptophan biosynthetic process"/>
    <property type="evidence" value="ECO:0007669"/>
    <property type="project" value="UniProtKB-UniRule"/>
</dbReference>
<dbReference type="InterPro" id="IPR013785">
    <property type="entry name" value="Aldolase_TIM"/>
</dbReference>
<dbReference type="CDD" id="cd00405">
    <property type="entry name" value="PRAI"/>
    <property type="match status" value="1"/>
</dbReference>
<evidence type="ECO:0000259" key="10">
    <source>
        <dbReference type="Pfam" id="PF00697"/>
    </source>
</evidence>
<dbReference type="UniPathway" id="UPA00035">
    <property type="reaction ID" value="UER00042"/>
</dbReference>
<organism evidence="11 12">
    <name type="scientific">Candidatus Magasanikbacteria bacterium RIFOXYD2_FULL_41_14</name>
    <dbReference type="NCBI Taxonomy" id="1798709"/>
    <lineage>
        <taxon>Bacteria</taxon>
        <taxon>Candidatus Magasanikiibacteriota</taxon>
    </lineage>
</organism>
<evidence type="ECO:0000256" key="1">
    <source>
        <dbReference type="ARBA" id="ARBA00001164"/>
    </source>
</evidence>
<evidence type="ECO:0000256" key="7">
    <source>
        <dbReference type="ARBA" id="ARBA00023141"/>
    </source>
</evidence>
<sequence>MPKIKICGLTSLSDALTAARSGADYLGFIINFPKSPRHMSPEAVRKIIGAIKPNFPKIKFVGVLVNQDLSVAENLVSEIGLNVIQLHGSETPDYCATLRKKVEVWKALVIKSPEDLKNLADYQATADKILFDAGKGIGQEIDLTLLKNIAVDILAGGLGTYNVARAIQIVHPQIVDFNSALESAPGKKDVDKIRAAVAAVGIINQ</sequence>
<comment type="pathway">
    <text evidence="2 9">Amino-acid biosynthesis; L-tryptophan biosynthesis; L-tryptophan from chorismate: step 3/5.</text>
</comment>
<evidence type="ECO:0000256" key="3">
    <source>
        <dbReference type="ARBA" id="ARBA00012572"/>
    </source>
</evidence>
<comment type="catalytic activity">
    <reaction evidence="1 9">
        <text>N-(5-phospho-beta-D-ribosyl)anthranilate = 1-(2-carboxyphenylamino)-1-deoxy-D-ribulose 5-phosphate</text>
        <dbReference type="Rhea" id="RHEA:21540"/>
        <dbReference type="ChEBI" id="CHEBI:18277"/>
        <dbReference type="ChEBI" id="CHEBI:58613"/>
        <dbReference type="EC" id="5.3.1.24"/>
    </reaction>
</comment>
<keyword evidence="7 9" id="KW-0057">Aromatic amino acid biosynthesis</keyword>
<dbReference type="EC" id="5.3.1.24" evidence="3 9"/>
<gene>
    <name evidence="9" type="primary">trpF</name>
    <name evidence="11" type="ORF">A2538_02030</name>
</gene>
<dbReference type="EMBL" id="MFRE01000012">
    <property type="protein sequence ID" value="OGH94089.1"/>
    <property type="molecule type" value="Genomic_DNA"/>
</dbReference>
<dbReference type="SUPFAM" id="SSF51366">
    <property type="entry name" value="Ribulose-phoshate binding barrel"/>
    <property type="match status" value="1"/>
</dbReference>
<protein>
    <recommendedName>
        <fullName evidence="4 9">N-(5'-phosphoribosyl)anthranilate isomerase</fullName>
        <shortName evidence="9">PRAI</shortName>
        <ecNumber evidence="3 9">5.3.1.24</ecNumber>
    </recommendedName>
</protein>
<evidence type="ECO:0000256" key="4">
    <source>
        <dbReference type="ARBA" id="ARBA00022272"/>
    </source>
</evidence>
<keyword evidence="6 9" id="KW-0822">Tryptophan biosynthesis</keyword>
<comment type="similarity">
    <text evidence="9">Belongs to the TrpF family.</text>
</comment>
<feature type="domain" description="N-(5'phosphoribosyl) anthranilate isomerase (PRAI)" evidence="10">
    <location>
        <begin position="4"/>
        <end position="197"/>
    </location>
</feature>
<evidence type="ECO:0000256" key="9">
    <source>
        <dbReference type="HAMAP-Rule" id="MF_00135"/>
    </source>
</evidence>
<evidence type="ECO:0000256" key="5">
    <source>
        <dbReference type="ARBA" id="ARBA00022605"/>
    </source>
</evidence>
<name>A0A1F6PD61_9BACT</name>
<evidence type="ECO:0000313" key="11">
    <source>
        <dbReference type="EMBL" id="OGH94089.1"/>
    </source>
</evidence>
<dbReference type="InterPro" id="IPR011060">
    <property type="entry name" value="RibuloseP-bd_barrel"/>
</dbReference>
<dbReference type="HAMAP" id="MF_00135">
    <property type="entry name" value="PRAI"/>
    <property type="match status" value="1"/>
</dbReference>
<dbReference type="Pfam" id="PF00697">
    <property type="entry name" value="PRAI"/>
    <property type="match status" value="1"/>
</dbReference>
<dbReference type="InterPro" id="IPR044643">
    <property type="entry name" value="TrpF_fam"/>
</dbReference>
<proteinExistence type="inferred from homology"/>
<evidence type="ECO:0000256" key="6">
    <source>
        <dbReference type="ARBA" id="ARBA00022822"/>
    </source>
</evidence>
<comment type="caution">
    <text evidence="11">The sequence shown here is derived from an EMBL/GenBank/DDBJ whole genome shotgun (WGS) entry which is preliminary data.</text>
</comment>
<evidence type="ECO:0000256" key="2">
    <source>
        <dbReference type="ARBA" id="ARBA00004664"/>
    </source>
</evidence>
<reference evidence="11 12" key="1">
    <citation type="journal article" date="2016" name="Nat. Commun.">
        <title>Thousands of microbial genomes shed light on interconnected biogeochemical processes in an aquifer system.</title>
        <authorList>
            <person name="Anantharaman K."/>
            <person name="Brown C.T."/>
            <person name="Hug L.A."/>
            <person name="Sharon I."/>
            <person name="Castelle C.J."/>
            <person name="Probst A.J."/>
            <person name="Thomas B.C."/>
            <person name="Singh A."/>
            <person name="Wilkins M.J."/>
            <person name="Karaoz U."/>
            <person name="Brodie E.L."/>
            <person name="Williams K.H."/>
            <person name="Hubbard S.S."/>
            <person name="Banfield J.F."/>
        </authorList>
    </citation>
    <scope>NUCLEOTIDE SEQUENCE [LARGE SCALE GENOMIC DNA]</scope>
</reference>
<dbReference type="Proteomes" id="UP000178254">
    <property type="component" value="Unassembled WGS sequence"/>
</dbReference>
<dbReference type="PANTHER" id="PTHR42894:SF1">
    <property type="entry name" value="N-(5'-PHOSPHORIBOSYL)ANTHRANILATE ISOMERASE"/>
    <property type="match status" value="1"/>
</dbReference>
<dbReference type="PANTHER" id="PTHR42894">
    <property type="entry name" value="N-(5'-PHOSPHORIBOSYL)ANTHRANILATE ISOMERASE"/>
    <property type="match status" value="1"/>
</dbReference>
<keyword evidence="8 9" id="KW-0413">Isomerase</keyword>
<dbReference type="Gene3D" id="3.20.20.70">
    <property type="entry name" value="Aldolase class I"/>
    <property type="match status" value="1"/>
</dbReference>
<evidence type="ECO:0000256" key="8">
    <source>
        <dbReference type="ARBA" id="ARBA00023235"/>
    </source>
</evidence>
<evidence type="ECO:0000313" key="12">
    <source>
        <dbReference type="Proteomes" id="UP000178254"/>
    </source>
</evidence>